<comment type="cofactor">
    <cofactor evidence="1 15">
        <name>Mg(2+)</name>
        <dbReference type="ChEBI" id="CHEBI:18420"/>
    </cofactor>
</comment>
<dbReference type="Proteomes" id="UP001596132">
    <property type="component" value="Unassembled WGS sequence"/>
</dbReference>
<dbReference type="InterPro" id="IPR006319">
    <property type="entry name" value="PEP_synth"/>
</dbReference>
<dbReference type="EMBL" id="JBHSPP010000016">
    <property type="protein sequence ID" value="MFC5707469.1"/>
    <property type="molecule type" value="Genomic_DNA"/>
</dbReference>
<evidence type="ECO:0000256" key="3">
    <source>
        <dbReference type="ARBA" id="ARBA00004742"/>
    </source>
</evidence>
<evidence type="ECO:0000256" key="5">
    <source>
        <dbReference type="ARBA" id="ARBA00011996"/>
    </source>
</evidence>
<accession>A0ABW0YFK8</accession>
<dbReference type="Gene3D" id="3.20.20.60">
    <property type="entry name" value="Phosphoenolpyruvate-binding domains"/>
    <property type="match status" value="1"/>
</dbReference>
<dbReference type="InterPro" id="IPR000121">
    <property type="entry name" value="PEP_util_C"/>
</dbReference>
<dbReference type="RefSeq" id="WP_042640494.1">
    <property type="nucleotide sequence ID" value="NZ_CDDF01000005.1"/>
</dbReference>
<proteinExistence type="inferred from homology"/>
<dbReference type="InterPro" id="IPR023151">
    <property type="entry name" value="PEP_util_CS"/>
</dbReference>
<dbReference type="InterPro" id="IPR008279">
    <property type="entry name" value="PEP-util_enz_mobile_dom"/>
</dbReference>
<keyword evidence="9 15" id="KW-0547">Nucleotide-binding</keyword>
<dbReference type="InterPro" id="IPR018274">
    <property type="entry name" value="PEP_util_AS"/>
</dbReference>
<evidence type="ECO:0000256" key="4">
    <source>
        <dbReference type="ARBA" id="ARBA00007837"/>
    </source>
</evidence>
<protein>
    <recommendedName>
        <fullName evidence="6 15">Phosphoenolpyruvate synthase</fullName>
        <shortName evidence="15">PEP synthase</shortName>
        <ecNumber evidence="5 15">2.7.9.2</ecNumber>
    </recommendedName>
    <alternativeName>
        <fullName evidence="13 15">Pyruvate, water dikinase</fullName>
    </alternativeName>
</protein>
<feature type="domain" description="Pyruvate phosphate dikinase AMP/ATP-binding" evidence="17">
    <location>
        <begin position="17"/>
        <end position="342"/>
    </location>
</feature>
<evidence type="ECO:0000256" key="13">
    <source>
        <dbReference type="ARBA" id="ARBA00033470"/>
    </source>
</evidence>
<keyword evidence="10 15" id="KW-0418">Kinase</keyword>
<comment type="function">
    <text evidence="2 15">Catalyzes the phosphorylation of pyruvate to phosphoenolpyruvate.</text>
</comment>
<keyword evidence="11 15" id="KW-0067">ATP-binding</keyword>
<keyword evidence="12 15" id="KW-0460">Magnesium</keyword>
<keyword evidence="20" id="KW-1185">Reference proteome</keyword>
<dbReference type="PROSITE" id="PS00370">
    <property type="entry name" value="PEP_ENZYMES_PHOS_SITE"/>
    <property type="match status" value="1"/>
</dbReference>
<comment type="catalytic activity">
    <reaction evidence="14 15">
        <text>pyruvate + ATP + H2O = phosphoenolpyruvate + AMP + phosphate + 2 H(+)</text>
        <dbReference type="Rhea" id="RHEA:11364"/>
        <dbReference type="ChEBI" id="CHEBI:15361"/>
        <dbReference type="ChEBI" id="CHEBI:15377"/>
        <dbReference type="ChEBI" id="CHEBI:15378"/>
        <dbReference type="ChEBI" id="CHEBI:30616"/>
        <dbReference type="ChEBI" id="CHEBI:43474"/>
        <dbReference type="ChEBI" id="CHEBI:58702"/>
        <dbReference type="ChEBI" id="CHEBI:456215"/>
        <dbReference type="EC" id="2.7.9.2"/>
    </reaction>
</comment>
<evidence type="ECO:0000256" key="14">
    <source>
        <dbReference type="ARBA" id="ARBA00047700"/>
    </source>
</evidence>
<dbReference type="PIRSF" id="PIRSF000854">
    <property type="entry name" value="PEP_synthase"/>
    <property type="match status" value="1"/>
</dbReference>
<evidence type="ECO:0000313" key="20">
    <source>
        <dbReference type="Proteomes" id="UP001596132"/>
    </source>
</evidence>
<evidence type="ECO:0000256" key="11">
    <source>
        <dbReference type="ARBA" id="ARBA00022840"/>
    </source>
</evidence>
<dbReference type="Gene3D" id="3.30.1490.20">
    <property type="entry name" value="ATP-grasp fold, A domain"/>
    <property type="match status" value="1"/>
</dbReference>
<evidence type="ECO:0000256" key="15">
    <source>
        <dbReference type="PIRNR" id="PIRNR000854"/>
    </source>
</evidence>
<evidence type="ECO:0000256" key="1">
    <source>
        <dbReference type="ARBA" id="ARBA00001946"/>
    </source>
</evidence>
<dbReference type="PROSITE" id="PS00742">
    <property type="entry name" value="PEP_ENZYMES_2"/>
    <property type="match status" value="1"/>
</dbReference>
<evidence type="ECO:0000256" key="7">
    <source>
        <dbReference type="ARBA" id="ARBA00022679"/>
    </source>
</evidence>
<dbReference type="PANTHER" id="PTHR43030:SF1">
    <property type="entry name" value="PHOSPHOENOLPYRUVATE SYNTHASE"/>
    <property type="match status" value="1"/>
</dbReference>
<evidence type="ECO:0000259" key="18">
    <source>
        <dbReference type="Pfam" id="PF02896"/>
    </source>
</evidence>
<comment type="similarity">
    <text evidence="4 15">Belongs to the PEP-utilizing enzyme family.</text>
</comment>
<comment type="caution">
    <text evidence="19">The sequence shown here is derived from an EMBL/GenBank/DDBJ whole genome shotgun (WGS) entry which is preliminary data.</text>
</comment>
<dbReference type="PANTHER" id="PTHR43030">
    <property type="entry name" value="PHOSPHOENOLPYRUVATE SYNTHASE"/>
    <property type="match status" value="1"/>
</dbReference>
<evidence type="ECO:0000256" key="12">
    <source>
        <dbReference type="ARBA" id="ARBA00022842"/>
    </source>
</evidence>
<evidence type="ECO:0000256" key="9">
    <source>
        <dbReference type="ARBA" id="ARBA00022741"/>
    </source>
</evidence>
<sequence>MQQYVLWYEQLGMQDVERVGGKNASLGEMISNLAGAGVSVPGGFATTAFAFNEFLELSGLNGKIHDLLDSLDVDDIAALNRAGQQIRDWVVDAPFQPALEQAVRAAYDKLSAGLEASFAVRSSATAEDMPDASFAGQQETFLNVRGIDSVMTAIKHVFASLFNDRAISYRVHQGYDHKGVALSAGIQRMVRSDLAASGVMFTLDTESGFNDVVFITGSQGLGEMVVQGAVNPDEFYVHKPTLKAGRPAVVRKTLGSKLIKMTYSDDAGHGRQVKIVDTLDAERNRFCITDEEVMALAKQALIIEQHYGRPMDIEWAKDGQDGQLYIVQARPETVRSRQEANTLERFALKQSGKVLIEGRAIGHKIGSGPARVISSISQMDEVQPGDVLVTDMTDPDWEPIMKRASAIVTNRGGRTCHAAIIARELGIPAVVGCGDATKRIEPGQLITVSCAEGDTGFIYDGELDFDVAVTEVGNMPRLPIKIMMNVGNPDRAFDFAQLPNAGVGLARLEFIINRMIGVHPKALLEFNQQTPELKATITKMIAGYDSPREYYVAKLSEGIATLAAAFWPERVIVRMSDFKSNEYANLVGGRDYEPHEENPMIGFRGASRYIADSFRPCFALECEAMKRVRDGMGLTNVEVMIPFVRTVGEAEQVVEILAENGLRRGERGLKVIMMCELPSNALLADQFLQHFDGFSIGSNDMTQLTLGLDRDSGLIAHLFDERNEAVKALLSMAIQAARKAGKYVGICGQGPSDHPDFAAWLVEQGIDSVSLNPDTVVDTWLYLAEQHKAH</sequence>
<dbReference type="GO" id="GO:0008986">
    <property type="term" value="F:pyruvate, water dikinase activity"/>
    <property type="evidence" value="ECO:0007669"/>
    <property type="project" value="UniProtKB-EC"/>
</dbReference>
<dbReference type="InterPro" id="IPR036637">
    <property type="entry name" value="Phosphohistidine_dom_sf"/>
</dbReference>
<dbReference type="SUPFAM" id="SSF52009">
    <property type="entry name" value="Phosphohistidine domain"/>
    <property type="match status" value="1"/>
</dbReference>
<evidence type="ECO:0000313" key="19">
    <source>
        <dbReference type="EMBL" id="MFC5707469.1"/>
    </source>
</evidence>
<dbReference type="NCBIfam" id="NF005057">
    <property type="entry name" value="PRK06464.1"/>
    <property type="match status" value="1"/>
</dbReference>
<dbReference type="SUPFAM" id="SSF51621">
    <property type="entry name" value="Phosphoenolpyruvate/pyruvate domain"/>
    <property type="match status" value="1"/>
</dbReference>
<gene>
    <name evidence="19" type="primary">ppsA</name>
    <name evidence="19" type="ORF">ACFPVW_15745</name>
</gene>
<dbReference type="InterPro" id="IPR040442">
    <property type="entry name" value="Pyrv_kinase-like_dom_sf"/>
</dbReference>
<evidence type="ECO:0000256" key="6">
    <source>
        <dbReference type="ARBA" id="ARBA00021623"/>
    </source>
</evidence>
<dbReference type="InterPro" id="IPR002192">
    <property type="entry name" value="PPDK_AMP/ATP-bd"/>
</dbReference>
<organism evidence="19 20">
    <name type="scientific">Aeromonas eucrenophila</name>
    <dbReference type="NCBI Taxonomy" id="649"/>
    <lineage>
        <taxon>Bacteria</taxon>
        <taxon>Pseudomonadati</taxon>
        <taxon>Pseudomonadota</taxon>
        <taxon>Gammaproteobacteria</taxon>
        <taxon>Aeromonadales</taxon>
        <taxon>Aeromonadaceae</taxon>
        <taxon>Aeromonas</taxon>
    </lineage>
</organism>
<feature type="domain" description="PEP-utilising enzyme C-terminal" evidence="18">
    <location>
        <begin position="479"/>
        <end position="781"/>
    </location>
</feature>
<reference evidence="20" key="1">
    <citation type="journal article" date="2019" name="Int. J. Syst. Evol. Microbiol.">
        <title>The Global Catalogue of Microorganisms (GCM) 10K type strain sequencing project: providing services to taxonomists for standard genome sequencing and annotation.</title>
        <authorList>
            <consortium name="The Broad Institute Genomics Platform"/>
            <consortium name="The Broad Institute Genome Sequencing Center for Infectious Disease"/>
            <person name="Wu L."/>
            <person name="Ma J."/>
        </authorList>
    </citation>
    <scope>NUCLEOTIDE SEQUENCE [LARGE SCALE GENOMIC DNA]</scope>
    <source>
        <strain evidence="20">KCTC 15012</strain>
    </source>
</reference>
<dbReference type="SUPFAM" id="SSF56059">
    <property type="entry name" value="Glutathione synthetase ATP-binding domain-like"/>
    <property type="match status" value="1"/>
</dbReference>
<dbReference type="NCBIfam" id="TIGR01418">
    <property type="entry name" value="PEP_synth"/>
    <property type="match status" value="1"/>
</dbReference>
<dbReference type="InterPro" id="IPR013815">
    <property type="entry name" value="ATP_grasp_subdomain_1"/>
</dbReference>
<comment type="pathway">
    <text evidence="3 15">Carbohydrate biosynthesis; gluconeogenesis.</text>
</comment>
<keyword evidence="7 15" id="KW-0808">Transferase</keyword>
<dbReference type="EC" id="2.7.9.2" evidence="5 15"/>
<keyword evidence="8 15" id="KW-0479">Metal-binding</keyword>
<dbReference type="Pfam" id="PF00391">
    <property type="entry name" value="PEP-utilizers"/>
    <property type="match status" value="1"/>
</dbReference>
<feature type="domain" description="PEP-utilising enzyme mobile" evidence="16">
    <location>
        <begin position="383"/>
        <end position="453"/>
    </location>
</feature>
<dbReference type="Pfam" id="PF02896">
    <property type="entry name" value="PEP-utilizers_C"/>
    <property type="match status" value="1"/>
</dbReference>
<name>A0ABW0YFK8_9GAMM</name>
<evidence type="ECO:0000259" key="17">
    <source>
        <dbReference type="Pfam" id="PF01326"/>
    </source>
</evidence>
<dbReference type="InterPro" id="IPR015813">
    <property type="entry name" value="Pyrv/PenolPyrv_kinase-like_dom"/>
</dbReference>
<dbReference type="Gene3D" id="3.50.30.10">
    <property type="entry name" value="Phosphohistidine domain"/>
    <property type="match status" value="1"/>
</dbReference>
<dbReference type="Pfam" id="PF01326">
    <property type="entry name" value="PPDK_N"/>
    <property type="match status" value="1"/>
</dbReference>
<evidence type="ECO:0000256" key="10">
    <source>
        <dbReference type="ARBA" id="ARBA00022777"/>
    </source>
</evidence>
<evidence type="ECO:0000259" key="16">
    <source>
        <dbReference type="Pfam" id="PF00391"/>
    </source>
</evidence>
<evidence type="ECO:0000256" key="2">
    <source>
        <dbReference type="ARBA" id="ARBA00002988"/>
    </source>
</evidence>
<evidence type="ECO:0000256" key="8">
    <source>
        <dbReference type="ARBA" id="ARBA00022723"/>
    </source>
</evidence>
<dbReference type="Gene3D" id="3.30.470.20">
    <property type="entry name" value="ATP-grasp fold, B domain"/>
    <property type="match status" value="1"/>
</dbReference>